<protein>
    <submittedName>
        <fullName evidence="3">Conserved domain protein</fullName>
    </submittedName>
</protein>
<dbReference type="Proteomes" id="UP000274131">
    <property type="component" value="Unassembled WGS sequence"/>
</dbReference>
<dbReference type="STRING" id="51028.A0A0N4VJ19"/>
<organism evidence="3">
    <name type="scientific">Enterobius vermicularis</name>
    <name type="common">Human pinworm</name>
    <dbReference type="NCBI Taxonomy" id="51028"/>
    <lineage>
        <taxon>Eukaryota</taxon>
        <taxon>Metazoa</taxon>
        <taxon>Ecdysozoa</taxon>
        <taxon>Nematoda</taxon>
        <taxon>Chromadorea</taxon>
        <taxon>Rhabditida</taxon>
        <taxon>Spirurina</taxon>
        <taxon>Oxyuridomorpha</taxon>
        <taxon>Oxyuroidea</taxon>
        <taxon>Oxyuridae</taxon>
        <taxon>Enterobius</taxon>
    </lineage>
</organism>
<dbReference type="AlphaFoldDB" id="A0A0N4VJ19"/>
<dbReference type="OrthoDB" id="10047020at2759"/>
<dbReference type="WBParaSite" id="EVEC_0001084001-mRNA-1">
    <property type="protein sequence ID" value="EVEC_0001084001-mRNA-1"/>
    <property type="gene ID" value="EVEC_0001084001"/>
</dbReference>
<reference evidence="1 2" key="2">
    <citation type="submission" date="2018-10" db="EMBL/GenBank/DDBJ databases">
        <authorList>
            <consortium name="Pathogen Informatics"/>
        </authorList>
    </citation>
    <scope>NUCLEOTIDE SEQUENCE [LARGE SCALE GENOMIC DNA]</scope>
</reference>
<evidence type="ECO:0000313" key="3">
    <source>
        <dbReference type="WBParaSite" id="EVEC_0001084001-mRNA-1"/>
    </source>
</evidence>
<evidence type="ECO:0000313" key="1">
    <source>
        <dbReference type="EMBL" id="VDD95414.1"/>
    </source>
</evidence>
<dbReference type="GO" id="GO:0006887">
    <property type="term" value="P:exocytosis"/>
    <property type="evidence" value="ECO:0007669"/>
    <property type="project" value="InterPro"/>
</dbReference>
<sequence length="63" mass="7544">MFIMDDLAAAKKFLASFPKEHQLYDRFVLLYHQNIRKKLTEIGATDLDKREIVQLLNWVKDYT</sequence>
<accession>A0A0N4VJ19</accession>
<gene>
    <name evidence="1" type="ORF">EVEC_LOCUS10165</name>
</gene>
<evidence type="ECO:0000313" key="2">
    <source>
        <dbReference type="Proteomes" id="UP000274131"/>
    </source>
</evidence>
<dbReference type="Pfam" id="PF06046">
    <property type="entry name" value="Sec6"/>
    <property type="match status" value="1"/>
</dbReference>
<reference evidence="3" key="1">
    <citation type="submission" date="2017-02" db="UniProtKB">
        <authorList>
            <consortium name="WormBaseParasite"/>
        </authorList>
    </citation>
    <scope>IDENTIFICATION</scope>
</reference>
<dbReference type="GO" id="GO:0000145">
    <property type="term" value="C:exocyst"/>
    <property type="evidence" value="ECO:0007669"/>
    <property type="project" value="InterPro"/>
</dbReference>
<proteinExistence type="predicted"/>
<dbReference type="EMBL" id="UXUI01010596">
    <property type="protein sequence ID" value="VDD95414.1"/>
    <property type="molecule type" value="Genomic_DNA"/>
</dbReference>
<name>A0A0N4VJ19_ENTVE</name>
<dbReference type="InterPro" id="IPR010326">
    <property type="entry name" value="EXOC3/Sec6"/>
</dbReference>
<keyword evidence="2" id="KW-1185">Reference proteome</keyword>